<comment type="function">
    <text evidence="1">Involved in rRNA processing.</text>
</comment>
<comment type="caution">
    <text evidence="11">The sequence shown here is derived from an EMBL/GenBank/DDBJ whole genome shotgun (WGS) entry which is preliminary data.</text>
</comment>
<evidence type="ECO:0000313" key="11">
    <source>
        <dbReference type="EMBL" id="KAK4456264.1"/>
    </source>
</evidence>
<keyword evidence="8" id="KW-0539">Nucleus</keyword>
<evidence type="ECO:0000256" key="2">
    <source>
        <dbReference type="ARBA" id="ARBA00004604"/>
    </source>
</evidence>
<evidence type="ECO:0000256" key="5">
    <source>
        <dbReference type="ARBA" id="ARBA00019827"/>
    </source>
</evidence>
<reference evidence="11" key="1">
    <citation type="journal article" date="2023" name="Mol. Phylogenet. Evol.">
        <title>Genome-scale phylogeny and comparative genomics of the fungal order Sordariales.</title>
        <authorList>
            <person name="Hensen N."/>
            <person name="Bonometti L."/>
            <person name="Westerberg I."/>
            <person name="Brannstrom I.O."/>
            <person name="Guillou S."/>
            <person name="Cros-Aarteil S."/>
            <person name="Calhoun S."/>
            <person name="Haridas S."/>
            <person name="Kuo A."/>
            <person name="Mondo S."/>
            <person name="Pangilinan J."/>
            <person name="Riley R."/>
            <person name="LaButti K."/>
            <person name="Andreopoulos B."/>
            <person name="Lipzen A."/>
            <person name="Chen C."/>
            <person name="Yan M."/>
            <person name="Daum C."/>
            <person name="Ng V."/>
            <person name="Clum A."/>
            <person name="Steindorff A."/>
            <person name="Ohm R.A."/>
            <person name="Martin F."/>
            <person name="Silar P."/>
            <person name="Natvig D.O."/>
            <person name="Lalanne C."/>
            <person name="Gautier V."/>
            <person name="Ament-Velasquez S.L."/>
            <person name="Kruys A."/>
            <person name="Hutchinson M.I."/>
            <person name="Powell A.J."/>
            <person name="Barry K."/>
            <person name="Miller A.N."/>
            <person name="Grigoriev I.V."/>
            <person name="Debuchy R."/>
            <person name="Gladieux P."/>
            <person name="Hiltunen Thoren M."/>
            <person name="Johannesson H."/>
        </authorList>
    </citation>
    <scope>NUCLEOTIDE SEQUENCE</scope>
    <source>
        <strain evidence="11">PSN243</strain>
    </source>
</reference>
<name>A0AAV9H8P1_9PEZI</name>
<keyword evidence="6" id="KW-0698">rRNA processing</keyword>
<organism evidence="11 12">
    <name type="scientific">Podospora aff. communis PSN243</name>
    <dbReference type="NCBI Taxonomy" id="3040156"/>
    <lineage>
        <taxon>Eukaryota</taxon>
        <taxon>Fungi</taxon>
        <taxon>Dikarya</taxon>
        <taxon>Ascomycota</taxon>
        <taxon>Pezizomycotina</taxon>
        <taxon>Sordariomycetes</taxon>
        <taxon>Sordariomycetidae</taxon>
        <taxon>Sordariales</taxon>
        <taxon>Podosporaceae</taxon>
        <taxon>Podospora</taxon>
    </lineage>
</organism>
<keyword evidence="12" id="KW-1185">Reference proteome</keyword>
<feature type="compositionally biased region" description="Basic and acidic residues" evidence="10">
    <location>
        <begin position="256"/>
        <end position="268"/>
    </location>
</feature>
<dbReference type="AlphaFoldDB" id="A0AAV9H8P1"/>
<dbReference type="GO" id="GO:0000462">
    <property type="term" value="P:maturation of SSU-rRNA from tricistronic rRNA transcript (SSU-rRNA, 5.8S rRNA, LSU-rRNA)"/>
    <property type="evidence" value="ECO:0007669"/>
    <property type="project" value="TreeGrafter"/>
</dbReference>
<sequence length="300" mass="33988">MGKKRPHSESEASGHQEDGRPRQGPQKHWSKRQKVDLSEAGLGAIKKRARALERLLAKDDLKIPANKQNELERELAAHKQRIAVAQAKKHRSYMIGKYHMVRFFGMSMASGRMSWAEMLILLVSERKKAQRFVKQMRRQLSELEDAEEIAKTTADLHVAEVDLDYAVYYPFLEPYVSLYGPIAGQKKGDEPTALQYLHAPRPPMWSVVEKVREEGKAALEKLQNRQAEAGSGEDDSAVPKESSESKTQPKRKQERQRREAKTKSEKGLHKQQGKSGEKTRPAQSAEKPSDDSDSDGGFFE</sequence>
<protein>
    <recommendedName>
        <fullName evidence="4">rRNA-processing protein EFG1</fullName>
    </recommendedName>
    <alternativeName>
        <fullName evidence="5">rRNA-processing protein efg1</fullName>
    </alternativeName>
</protein>
<comment type="subcellular location">
    <subcellularLocation>
        <location evidence="2">Nucleus</location>
        <location evidence="2">Nucleolus</location>
    </subcellularLocation>
</comment>
<keyword evidence="7 9" id="KW-0175">Coiled coil</keyword>
<feature type="coiled-coil region" evidence="9">
    <location>
        <begin position="126"/>
        <end position="153"/>
    </location>
</feature>
<dbReference type="PANTHER" id="PTHR33911:SF1">
    <property type="entry name" value="RRNA-PROCESSING PROTEIN EFG1"/>
    <property type="match status" value="1"/>
</dbReference>
<evidence type="ECO:0000256" key="10">
    <source>
        <dbReference type="SAM" id="MobiDB-lite"/>
    </source>
</evidence>
<dbReference type="EMBL" id="MU865913">
    <property type="protein sequence ID" value="KAK4456264.1"/>
    <property type="molecule type" value="Genomic_DNA"/>
</dbReference>
<dbReference type="GO" id="GO:0030688">
    <property type="term" value="C:preribosome, small subunit precursor"/>
    <property type="evidence" value="ECO:0007669"/>
    <property type="project" value="TreeGrafter"/>
</dbReference>
<dbReference type="InterPro" id="IPR050786">
    <property type="entry name" value="EFG1_rRNA-proc"/>
</dbReference>
<dbReference type="InterPro" id="IPR019310">
    <property type="entry name" value="Efg1"/>
</dbReference>
<evidence type="ECO:0000256" key="8">
    <source>
        <dbReference type="ARBA" id="ARBA00023242"/>
    </source>
</evidence>
<reference evidence="11" key="2">
    <citation type="submission" date="2023-05" db="EMBL/GenBank/DDBJ databases">
        <authorList>
            <consortium name="Lawrence Berkeley National Laboratory"/>
            <person name="Steindorff A."/>
            <person name="Hensen N."/>
            <person name="Bonometti L."/>
            <person name="Westerberg I."/>
            <person name="Brannstrom I.O."/>
            <person name="Guillou S."/>
            <person name="Cros-Aarteil S."/>
            <person name="Calhoun S."/>
            <person name="Haridas S."/>
            <person name="Kuo A."/>
            <person name="Mondo S."/>
            <person name="Pangilinan J."/>
            <person name="Riley R."/>
            <person name="Labutti K."/>
            <person name="Andreopoulos B."/>
            <person name="Lipzen A."/>
            <person name="Chen C."/>
            <person name="Yanf M."/>
            <person name="Daum C."/>
            <person name="Ng V."/>
            <person name="Clum A."/>
            <person name="Ohm R."/>
            <person name="Martin F."/>
            <person name="Silar P."/>
            <person name="Natvig D."/>
            <person name="Lalanne C."/>
            <person name="Gautier V."/>
            <person name="Ament-Velasquez S.L."/>
            <person name="Kruys A."/>
            <person name="Hutchinson M.I."/>
            <person name="Powell A.J."/>
            <person name="Barry K."/>
            <person name="Miller A.N."/>
            <person name="Grigoriev I.V."/>
            <person name="Debuchy R."/>
            <person name="Gladieux P."/>
            <person name="Thoren M.H."/>
            <person name="Johannesson H."/>
        </authorList>
    </citation>
    <scope>NUCLEOTIDE SEQUENCE</scope>
    <source>
        <strain evidence="11">PSN243</strain>
    </source>
</reference>
<comment type="similarity">
    <text evidence="3">Belongs to the EFG1 family.</text>
</comment>
<evidence type="ECO:0000256" key="1">
    <source>
        <dbReference type="ARBA" id="ARBA00002773"/>
    </source>
</evidence>
<evidence type="ECO:0000256" key="6">
    <source>
        <dbReference type="ARBA" id="ARBA00022552"/>
    </source>
</evidence>
<evidence type="ECO:0000256" key="7">
    <source>
        <dbReference type="ARBA" id="ARBA00023054"/>
    </source>
</evidence>
<evidence type="ECO:0000256" key="9">
    <source>
        <dbReference type="SAM" id="Coils"/>
    </source>
</evidence>
<dbReference type="Pfam" id="PF10153">
    <property type="entry name" value="Efg1"/>
    <property type="match status" value="2"/>
</dbReference>
<dbReference type="Proteomes" id="UP001321760">
    <property type="component" value="Unassembled WGS sequence"/>
</dbReference>
<evidence type="ECO:0000256" key="4">
    <source>
        <dbReference type="ARBA" id="ARBA00018689"/>
    </source>
</evidence>
<evidence type="ECO:0000256" key="3">
    <source>
        <dbReference type="ARBA" id="ARBA00006916"/>
    </source>
</evidence>
<gene>
    <name evidence="11" type="ORF">QBC34DRAFT_389443</name>
</gene>
<feature type="region of interest" description="Disordered" evidence="10">
    <location>
        <begin position="1"/>
        <end position="36"/>
    </location>
</feature>
<dbReference type="GO" id="GO:0005730">
    <property type="term" value="C:nucleolus"/>
    <property type="evidence" value="ECO:0007669"/>
    <property type="project" value="UniProtKB-SubCell"/>
</dbReference>
<accession>A0AAV9H8P1</accession>
<evidence type="ECO:0000313" key="12">
    <source>
        <dbReference type="Proteomes" id="UP001321760"/>
    </source>
</evidence>
<feature type="compositionally biased region" description="Basic and acidic residues" evidence="10">
    <location>
        <begin position="7"/>
        <end position="21"/>
    </location>
</feature>
<proteinExistence type="inferred from homology"/>
<feature type="region of interest" description="Disordered" evidence="10">
    <location>
        <begin position="223"/>
        <end position="300"/>
    </location>
</feature>
<dbReference type="PANTHER" id="PTHR33911">
    <property type="entry name" value="RRNA-PROCESSING PROTEIN EFG1"/>
    <property type="match status" value="1"/>
</dbReference>